<keyword evidence="8" id="KW-1185">Reference proteome</keyword>
<dbReference type="InterPro" id="IPR037171">
    <property type="entry name" value="NagB/RpiA_transferase-like"/>
</dbReference>
<proteinExistence type="inferred from homology"/>
<gene>
    <name evidence="7" type="ORF">CWS20_17560</name>
</gene>
<evidence type="ECO:0000256" key="4">
    <source>
        <dbReference type="ARBA" id="ARBA00023163"/>
    </source>
</evidence>
<evidence type="ECO:0000313" key="8">
    <source>
        <dbReference type="Proteomes" id="UP000233343"/>
    </source>
</evidence>
<reference evidence="7 8" key="1">
    <citation type="journal article" date="2010" name="Int. J. Syst. Evol. Microbiol.">
        <title>Bacillus horneckiae sp. nov., isolated from a spacecraft-assembly clean room.</title>
        <authorList>
            <person name="Vaishampayan P."/>
            <person name="Probst A."/>
            <person name="Krishnamurthi S."/>
            <person name="Ghosh S."/>
            <person name="Osman S."/>
            <person name="McDowall A."/>
            <person name="Ruckmani A."/>
            <person name="Mayilraj S."/>
            <person name="Venkateswaran K."/>
        </authorList>
    </citation>
    <scope>NUCLEOTIDE SEQUENCE [LARGE SCALE GENOMIC DNA]</scope>
    <source>
        <strain evidence="8">1PO1SC</strain>
    </source>
</reference>
<keyword evidence="2" id="KW-0805">Transcription regulation</keyword>
<evidence type="ECO:0000313" key="7">
    <source>
        <dbReference type="EMBL" id="PKG27661.1"/>
    </source>
</evidence>
<dbReference type="EMBL" id="PISD01000039">
    <property type="protein sequence ID" value="PKG27661.1"/>
    <property type="molecule type" value="Genomic_DNA"/>
</dbReference>
<dbReference type="InterPro" id="IPR007324">
    <property type="entry name" value="Sugar-bd_dom_put"/>
</dbReference>
<dbReference type="SUPFAM" id="SSF100950">
    <property type="entry name" value="NagB/RpiA/CoA transferase-like"/>
    <property type="match status" value="1"/>
</dbReference>
<accession>A0A2N0ZDR6</accession>
<evidence type="ECO:0000259" key="5">
    <source>
        <dbReference type="Pfam" id="PF04198"/>
    </source>
</evidence>
<keyword evidence="3" id="KW-0238">DNA-binding</keyword>
<evidence type="ECO:0000256" key="3">
    <source>
        <dbReference type="ARBA" id="ARBA00023125"/>
    </source>
</evidence>
<protein>
    <submittedName>
        <fullName evidence="7">Uncharacterized protein</fullName>
    </submittedName>
</protein>
<dbReference type="Pfam" id="PF21715">
    <property type="entry name" value="CggR_N"/>
    <property type="match status" value="1"/>
</dbReference>
<dbReference type="GO" id="GO:0003677">
    <property type="term" value="F:DNA binding"/>
    <property type="evidence" value="ECO:0007669"/>
    <property type="project" value="UniProtKB-KW"/>
</dbReference>
<dbReference type="Pfam" id="PF04198">
    <property type="entry name" value="Sugar-bind"/>
    <property type="match status" value="1"/>
</dbReference>
<comment type="similarity">
    <text evidence="1">Belongs to the SorC transcriptional regulatory family.</text>
</comment>
<dbReference type="GO" id="GO:0030246">
    <property type="term" value="F:carbohydrate binding"/>
    <property type="evidence" value="ECO:0007669"/>
    <property type="project" value="InterPro"/>
</dbReference>
<evidence type="ECO:0000259" key="6">
    <source>
        <dbReference type="Pfam" id="PF21715"/>
    </source>
</evidence>
<evidence type="ECO:0000256" key="2">
    <source>
        <dbReference type="ARBA" id="ARBA00023015"/>
    </source>
</evidence>
<feature type="domain" description="Sugar-binding" evidence="5">
    <location>
        <begin position="98"/>
        <end position="339"/>
    </location>
</feature>
<dbReference type="PANTHER" id="PTHR34294">
    <property type="entry name" value="TRANSCRIPTIONAL REGULATOR-RELATED"/>
    <property type="match status" value="1"/>
</dbReference>
<organism evidence="7 8">
    <name type="scientific">Cytobacillus horneckiae</name>
    <dbReference type="NCBI Taxonomy" id="549687"/>
    <lineage>
        <taxon>Bacteria</taxon>
        <taxon>Bacillati</taxon>
        <taxon>Bacillota</taxon>
        <taxon>Bacilli</taxon>
        <taxon>Bacillales</taxon>
        <taxon>Bacillaceae</taxon>
        <taxon>Cytobacillus</taxon>
    </lineage>
</organism>
<dbReference type="InterPro" id="IPR048715">
    <property type="entry name" value="CggR_N"/>
</dbReference>
<evidence type="ECO:0000256" key="1">
    <source>
        <dbReference type="ARBA" id="ARBA00010466"/>
    </source>
</evidence>
<dbReference type="RefSeq" id="WP_066190049.1">
    <property type="nucleotide sequence ID" value="NZ_JAFDQP010000001.1"/>
</dbReference>
<dbReference type="PANTHER" id="PTHR34294:SF5">
    <property type="entry name" value="CENTRAL GLYCOLYTIC GENES REGULATOR"/>
    <property type="match status" value="1"/>
</dbReference>
<dbReference type="Gene3D" id="3.40.50.1360">
    <property type="match status" value="1"/>
</dbReference>
<comment type="caution">
    <text evidence="7">The sequence shown here is derived from an EMBL/GenBank/DDBJ whole genome shotgun (WGS) entry which is preliminary data.</text>
</comment>
<keyword evidence="4" id="KW-0804">Transcription</keyword>
<dbReference type="InterPro" id="IPR036388">
    <property type="entry name" value="WH-like_DNA-bd_sf"/>
</dbReference>
<dbReference type="InterPro" id="IPR051054">
    <property type="entry name" value="SorC_transcr_regulators"/>
</dbReference>
<dbReference type="Proteomes" id="UP000233343">
    <property type="component" value="Unassembled WGS sequence"/>
</dbReference>
<dbReference type="SUPFAM" id="SSF46785">
    <property type="entry name" value="Winged helix' DNA-binding domain"/>
    <property type="match status" value="1"/>
</dbReference>
<sequence>MSSFIEVSKKVLPDLLEVMQKRYDILRQVSQMEPVGRRSLAGILGMTERVLRGEVDFLKNQSLINVDNNGMSLTESGRQVLSEMTGMMKEIKGIDIKERLLAEKLGIQKAIIVPGNTDEQESVKNDLGKETASLMLSLFNGKNTIAVTGGSTMAKVAEAMIPHHLLSDLLFVPARGGVGADLNNQANTICAKMAERTNSAYRTLYVPDVVGNDMYQSMIKEPSIKEVLQQIKSANIVLHGIGDAITMAKRRETNESDLQKLKGACAVGEAFGYYFNEAGEVIHRVQTIGLQLDDLEGIQHVVAVAGGISKAKAIAAYMKRAPKNTVLITDEAAALKLLK</sequence>
<dbReference type="AlphaFoldDB" id="A0A2N0ZDR6"/>
<dbReference type="Gene3D" id="1.10.10.10">
    <property type="entry name" value="Winged helix-like DNA-binding domain superfamily/Winged helix DNA-binding domain"/>
    <property type="match status" value="1"/>
</dbReference>
<feature type="domain" description="CggR N-terminal DNA binding" evidence="6">
    <location>
        <begin position="18"/>
        <end position="88"/>
    </location>
</feature>
<name>A0A2N0ZDR6_9BACI</name>
<dbReference type="InterPro" id="IPR036390">
    <property type="entry name" value="WH_DNA-bd_sf"/>
</dbReference>